<evidence type="ECO:0000259" key="9">
    <source>
        <dbReference type="Pfam" id="PF02770"/>
    </source>
</evidence>
<evidence type="ECO:0000259" key="10">
    <source>
        <dbReference type="Pfam" id="PF02771"/>
    </source>
</evidence>
<dbReference type="Gene3D" id="1.10.540.10">
    <property type="entry name" value="Acyl-CoA dehydrogenase/oxidase, N-terminal domain"/>
    <property type="match status" value="1"/>
</dbReference>
<dbReference type="InterPro" id="IPR009075">
    <property type="entry name" value="AcylCo_DH/oxidase_C"/>
</dbReference>
<evidence type="ECO:0000259" key="8">
    <source>
        <dbReference type="Pfam" id="PF00441"/>
    </source>
</evidence>
<organism evidence="11 12">
    <name type="scientific">Xanthobacter oligotrophicus</name>
    <dbReference type="NCBI Taxonomy" id="2607286"/>
    <lineage>
        <taxon>Bacteria</taxon>
        <taxon>Pseudomonadati</taxon>
        <taxon>Pseudomonadota</taxon>
        <taxon>Alphaproteobacteria</taxon>
        <taxon>Hyphomicrobiales</taxon>
        <taxon>Xanthobacteraceae</taxon>
        <taxon>Xanthobacter</taxon>
    </lineage>
</organism>
<reference evidence="11 12" key="1">
    <citation type="submission" date="2024-02" db="EMBL/GenBank/DDBJ databases">
        <title>Expansion and revision of Xanthobacter and proposal of Roseixanthobacter gen. nov.</title>
        <authorList>
            <person name="Soltysiak M.P.M."/>
            <person name="Jalihal A."/>
            <person name="Ory A."/>
            <person name="Chrisophersen C."/>
            <person name="Lee A.D."/>
            <person name="Boulton J."/>
            <person name="Springer M."/>
        </authorList>
    </citation>
    <scope>NUCLEOTIDE SEQUENCE [LARGE SCALE GENOMIC DNA]</scope>
    <source>
        <strain evidence="11 12">23A</strain>
    </source>
</reference>
<evidence type="ECO:0000313" key="11">
    <source>
        <dbReference type="EMBL" id="MFG1370951.1"/>
    </source>
</evidence>
<dbReference type="Gene3D" id="1.20.140.10">
    <property type="entry name" value="Butyryl-CoA Dehydrogenase, subunit A, domain 3"/>
    <property type="match status" value="1"/>
</dbReference>
<proteinExistence type="inferred from homology"/>
<evidence type="ECO:0000313" key="12">
    <source>
        <dbReference type="Proteomes" id="UP001604002"/>
    </source>
</evidence>
<gene>
    <name evidence="11" type="ORF">V5F32_02125</name>
</gene>
<feature type="domain" description="Acyl-CoA dehydrogenase/oxidase C-terminal" evidence="8">
    <location>
        <begin position="247"/>
        <end position="396"/>
    </location>
</feature>
<evidence type="ECO:0000256" key="5">
    <source>
        <dbReference type="ARBA" id="ARBA00022827"/>
    </source>
</evidence>
<dbReference type="InterPro" id="IPR013786">
    <property type="entry name" value="AcylCoA_DH/ox_N"/>
</dbReference>
<dbReference type="InterPro" id="IPR006091">
    <property type="entry name" value="Acyl-CoA_Oxase/DH_mid-dom"/>
</dbReference>
<feature type="domain" description="Acyl-CoA oxidase/dehydrogenase middle" evidence="9">
    <location>
        <begin position="133"/>
        <end position="235"/>
    </location>
</feature>
<evidence type="ECO:0000256" key="2">
    <source>
        <dbReference type="ARBA" id="ARBA00009347"/>
    </source>
</evidence>
<dbReference type="Gene3D" id="2.40.110.10">
    <property type="entry name" value="Butyryl-CoA Dehydrogenase, subunit A, domain 2"/>
    <property type="match status" value="1"/>
</dbReference>
<dbReference type="Pfam" id="PF00441">
    <property type="entry name" value="Acyl-CoA_dh_1"/>
    <property type="match status" value="1"/>
</dbReference>
<dbReference type="InterPro" id="IPR036250">
    <property type="entry name" value="AcylCo_DH-like_C"/>
</dbReference>
<dbReference type="InterPro" id="IPR037069">
    <property type="entry name" value="AcylCoA_DH/ox_N_sf"/>
</dbReference>
<protein>
    <submittedName>
        <fullName evidence="11">Acyl-CoA dehydrogenase family protein</fullName>
    </submittedName>
</protein>
<dbReference type="PANTHER" id="PTHR48083">
    <property type="entry name" value="MEDIUM-CHAIN SPECIFIC ACYL-COA DEHYDROGENASE, MITOCHONDRIAL-RELATED"/>
    <property type="match status" value="1"/>
</dbReference>
<accession>A0ABW6ZSX9</accession>
<feature type="domain" description="Acyl-CoA dehydrogenase/oxidase N-terminal" evidence="10">
    <location>
        <begin position="9"/>
        <end position="128"/>
    </location>
</feature>
<comment type="similarity">
    <text evidence="2 7">Belongs to the acyl-CoA dehydrogenase family.</text>
</comment>
<sequence length="420" mass="47224">MDFAYSDKVEGLRARVSDFMAAHVLPANTQWHREVEAGRYPLDLIERLKAKAYSEGLWNLFLPALKDDEPGTRLTNLEYAPLAEIMGRIPWAAEVFNCNAPDTGNMEILHMFATPAQREQWLTPLLEGRIRSCVGITEPDTASSDPTNLQTTILRDGDYYVINGRKWFTTGAKHPNNRFVIVMGLSDQRPEADPHARHSMVIVPFDAPGVRLVRDVPIMHHHAPEGHCEVLFRDVRVPAENLLGQEGQGFALAQARLGPGRVHHCMRTIGQCELALELLMERALERRTFGRHLADYANIQDWIAQSRIEIDQLRLHVLRAAWLMDRAGNQAARMEVSAIKVAAARVQTQVVDRAIQVFGAMGLTPDTPLSYLWTWGRAMRFIDGPDEVHLRSIARDELKKAKARRGSSAAYLVTPSAHQA</sequence>
<dbReference type="RefSeq" id="WP_393991002.1">
    <property type="nucleotide sequence ID" value="NZ_JBAFVH010000001.1"/>
</dbReference>
<dbReference type="Proteomes" id="UP001604002">
    <property type="component" value="Unassembled WGS sequence"/>
</dbReference>
<keyword evidence="12" id="KW-1185">Reference proteome</keyword>
<keyword evidence="6 7" id="KW-0560">Oxidoreductase</keyword>
<evidence type="ECO:0000256" key="4">
    <source>
        <dbReference type="ARBA" id="ARBA00022630"/>
    </source>
</evidence>
<keyword evidence="4 7" id="KW-0285">Flavoprotein</keyword>
<dbReference type="SUPFAM" id="SSF47203">
    <property type="entry name" value="Acyl-CoA dehydrogenase C-terminal domain-like"/>
    <property type="match status" value="1"/>
</dbReference>
<evidence type="ECO:0000256" key="7">
    <source>
        <dbReference type="RuleBase" id="RU362125"/>
    </source>
</evidence>
<dbReference type="Pfam" id="PF02770">
    <property type="entry name" value="Acyl-CoA_dh_M"/>
    <property type="match status" value="1"/>
</dbReference>
<comment type="caution">
    <text evidence="11">The sequence shown here is derived from an EMBL/GenBank/DDBJ whole genome shotgun (WGS) entry which is preliminary data.</text>
</comment>
<dbReference type="InterPro" id="IPR046373">
    <property type="entry name" value="Acyl-CoA_Oxase/DH_mid-dom_sf"/>
</dbReference>
<evidence type="ECO:0000256" key="6">
    <source>
        <dbReference type="ARBA" id="ARBA00023002"/>
    </source>
</evidence>
<comment type="cofactor">
    <cofactor evidence="1 7">
        <name>FAD</name>
        <dbReference type="ChEBI" id="CHEBI:57692"/>
    </cofactor>
</comment>
<comment type="subunit">
    <text evidence="3">Homodimer.</text>
</comment>
<dbReference type="EMBL" id="JBAFVH010000001">
    <property type="protein sequence ID" value="MFG1370951.1"/>
    <property type="molecule type" value="Genomic_DNA"/>
</dbReference>
<name>A0ABW6ZSX9_9HYPH</name>
<evidence type="ECO:0000256" key="3">
    <source>
        <dbReference type="ARBA" id="ARBA00011738"/>
    </source>
</evidence>
<dbReference type="InterPro" id="IPR050741">
    <property type="entry name" value="Acyl-CoA_dehydrogenase"/>
</dbReference>
<dbReference type="Pfam" id="PF02771">
    <property type="entry name" value="Acyl-CoA_dh_N"/>
    <property type="match status" value="1"/>
</dbReference>
<dbReference type="InterPro" id="IPR009100">
    <property type="entry name" value="AcylCoA_DH/oxidase_NM_dom_sf"/>
</dbReference>
<evidence type="ECO:0000256" key="1">
    <source>
        <dbReference type="ARBA" id="ARBA00001974"/>
    </source>
</evidence>
<dbReference type="PANTHER" id="PTHR48083:SF13">
    <property type="entry name" value="ACYL-COA DEHYDROGENASE FAMILY MEMBER 11"/>
    <property type="match status" value="1"/>
</dbReference>
<keyword evidence="5 7" id="KW-0274">FAD</keyword>
<dbReference type="SUPFAM" id="SSF56645">
    <property type="entry name" value="Acyl-CoA dehydrogenase NM domain-like"/>
    <property type="match status" value="1"/>
</dbReference>